<dbReference type="EMBL" id="JAPWGY010000009">
    <property type="protein sequence ID" value="MCZ4282598.1"/>
    <property type="molecule type" value="Genomic_DNA"/>
</dbReference>
<dbReference type="InterPro" id="IPR011152">
    <property type="entry name" value="Pesterase_MJ0912"/>
</dbReference>
<gene>
    <name evidence="3" type="ORF">O4H49_17550</name>
</gene>
<dbReference type="CDD" id="cd00838">
    <property type="entry name" value="MPP_superfamily"/>
    <property type="match status" value="1"/>
</dbReference>
<evidence type="ECO:0000313" key="3">
    <source>
        <dbReference type="EMBL" id="MCZ4282598.1"/>
    </source>
</evidence>
<comment type="caution">
    <text evidence="3">The sequence shown here is derived from an EMBL/GenBank/DDBJ whole genome shotgun (WGS) entry which is preliminary data.</text>
</comment>
<dbReference type="InterPro" id="IPR029052">
    <property type="entry name" value="Metallo-depent_PP-like"/>
</dbReference>
<dbReference type="Proteomes" id="UP001069802">
    <property type="component" value="Unassembled WGS sequence"/>
</dbReference>
<dbReference type="Gene3D" id="3.60.21.10">
    <property type="match status" value="1"/>
</dbReference>
<evidence type="ECO:0000313" key="4">
    <source>
        <dbReference type="Proteomes" id="UP001069802"/>
    </source>
</evidence>
<dbReference type="InterPro" id="IPR024654">
    <property type="entry name" value="Calcineurin-like_PHP_lpxH"/>
</dbReference>
<dbReference type="RefSeq" id="WP_269424745.1">
    <property type="nucleotide sequence ID" value="NZ_JAPWGY010000009.1"/>
</dbReference>
<dbReference type="PANTHER" id="PTHR42850:SF2">
    <property type="entry name" value="BLL5683 PROTEIN"/>
    <property type="match status" value="1"/>
</dbReference>
<dbReference type="PIRSF" id="PIRSF000883">
    <property type="entry name" value="Pesterase_MJ0912"/>
    <property type="match status" value="1"/>
</dbReference>
<evidence type="ECO:0000256" key="1">
    <source>
        <dbReference type="ARBA" id="ARBA00008950"/>
    </source>
</evidence>
<proteinExistence type="inferred from homology"/>
<organism evidence="3 4">
    <name type="scientific">Kiloniella laminariae</name>
    <dbReference type="NCBI Taxonomy" id="454162"/>
    <lineage>
        <taxon>Bacteria</taxon>
        <taxon>Pseudomonadati</taxon>
        <taxon>Pseudomonadota</taxon>
        <taxon>Alphaproteobacteria</taxon>
        <taxon>Rhodospirillales</taxon>
        <taxon>Kiloniellaceae</taxon>
        <taxon>Kiloniella</taxon>
    </lineage>
</organism>
<keyword evidence="4" id="KW-1185">Reference proteome</keyword>
<sequence length="239" mass="26601">MQVAIISDIHGNLLALETVMREINQRKPDFVLNLGDCVSGPFWPKETFEYLQDLDIPTVRGNHDRWLDERTAEQINPGYDFGHRSLDAGHRKILGALPARLMIEQDILAFHGTPLDDTKYLLEDNVEGRLALARGRDVHARIGDQFNASLYLCGHSHLAHIATGPKGSTIINPGSVGCPRYADSDAPLEAESGSAHARFAIATKTEKRWSVELIALDYDWGKVAARARENGYPSWAQVY</sequence>
<dbReference type="PANTHER" id="PTHR42850">
    <property type="entry name" value="METALLOPHOSPHOESTERASE"/>
    <property type="match status" value="1"/>
</dbReference>
<name>A0ABT4LNB5_9PROT</name>
<dbReference type="SUPFAM" id="SSF56300">
    <property type="entry name" value="Metallo-dependent phosphatases"/>
    <property type="match status" value="1"/>
</dbReference>
<feature type="domain" description="Calcineurin-like phosphoesterase" evidence="2">
    <location>
        <begin position="1"/>
        <end position="183"/>
    </location>
</feature>
<dbReference type="InterPro" id="IPR050126">
    <property type="entry name" value="Ap4A_hydrolase"/>
</dbReference>
<comment type="similarity">
    <text evidence="1">Belongs to the metallophosphoesterase superfamily. YfcE family.</text>
</comment>
<reference evidence="3" key="1">
    <citation type="submission" date="2022-12" db="EMBL/GenBank/DDBJ databases">
        <title>Bacterial isolates from different developmental stages of Nematostella vectensis.</title>
        <authorList>
            <person name="Fraune S."/>
        </authorList>
    </citation>
    <scope>NUCLEOTIDE SEQUENCE</scope>
    <source>
        <strain evidence="3">G21630-S1</strain>
    </source>
</reference>
<accession>A0ABT4LNB5</accession>
<dbReference type="Pfam" id="PF12850">
    <property type="entry name" value="Metallophos_2"/>
    <property type="match status" value="1"/>
</dbReference>
<evidence type="ECO:0000259" key="2">
    <source>
        <dbReference type="Pfam" id="PF12850"/>
    </source>
</evidence>
<protein>
    <submittedName>
        <fullName evidence="3">Metallophosphoesterase family protein</fullName>
    </submittedName>
</protein>